<feature type="transmembrane region" description="Helical" evidence="8">
    <location>
        <begin position="54"/>
        <end position="73"/>
    </location>
</feature>
<dbReference type="NCBIfam" id="NF011980">
    <property type="entry name" value="PRK15445.1"/>
    <property type="match status" value="1"/>
</dbReference>
<evidence type="ECO:0000256" key="1">
    <source>
        <dbReference type="ARBA" id="ARBA00004651"/>
    </source>
</evidence>
<dbReference type="EMBL" id="JBHTLU010000013">
    <property type="protein sequence ID" value="MFD1220200.1"/>
    <property type="molecule type" value="Genomic_DNA"/>
</dbReference>
<dbReference type="NCBIfam" id="TIGR00935">
    <property type="entry name" value="2a45"/>
    <property type="match status" value="1"/>
</dbReference>
<feature type="transmembrane region" description="Helical" evidence="8">
    <location>
        <begin position="281"/>
        <end position="299"/>
    </location>
</feature>
<dbReference type="PRINTS" id="PR00758">
    <property type="entry name" value="ARSENICPUMP"/>
</dbReference>
<feature type="transmembrane region" description="Helical" evidence="8">
    <location>
        <begin position="138"/>
        <end position="159"/>
    </location>
</feature>
<keyword evidence="10" id="KW-1185">Reference proteome</keyword>
<feature type="transmembrane region" description="Helical" evidence="8">
    <location>
        <begin position="226"/>
        <end position="243"/>
    </location>
</feature>
<evidence type="ECO:0000256" key="3">
    <source>
        <dbReference type="ARBA" id="ARBA00022475"/>
    </source>
</evidence>
<feature type="transmembrane region" description="Helical" evidence="8">
    <location>
        <begin position="319"/>
        <end position="337"/>
    </location>
</feature>
<comment type="caution">
    <text evidence="8">Lacks conserved residue(s) required for the propagation of feature annotation.</text>
</comment>
<evidence type="ECO:0000313" key="9">
    <source>
        <dbReference type="EMBL" id="MFD1220200.1"/>
    </source>
</evidence>
<gene>
    <name evidence="9" type="ORF">ACFQ4B_08720</name>
</gene>
<keyword evidence="4 8" id="KW-0812">Transmembrane</keyword>
<keyword evidence="7 8" id="KW-0472">Membrane</keyword>
<evidence type="ECO:0000256" key="6">
    <source>
        <dbReference type="ARBA" id="ARBA00022989"/>
    </source>
</evidence>
<evidence type="ECO:0000313" key="10">
    <source>
        <dbReference type="Proteomes" id="UP001597180"/>
    </source>
</evidence>
<dbReference type="RefSeq" id="WP_306293504.1">
    <property type="nucleotide sequence ID" value="NZ_BAABJG010000006.1"/>
</dbReference>
<feature type="transmembrane region" description="Helical" evidence="8">
    <location>
        <begin position="5"/>
        <end position="21"/>
    </location>
</feature>
<dbReference type="CDD" id="cd01118">
    <property type="entry name" value="ArsB_permease"/>
    <property type="match status" value="1"/>
</dbReference>
<accession>A0ABW3UKU1</accession>
<evidence type="ECO:0000256" key="4">
    <source>
        <dbReference type="ARBA" id="ARBA00022692"/>
    </source>
</evidence>
<dbReference type="PANTHER" id="PTHR43302">
    <property type="entry name" value="TRANSPORTER ARSB-RELATED"/>
    <property type="match status" value="1"/>
</dbReference>
<sequence length="430" mass="46720">MMSSVVAILLFILTITLIIWQPRGLNIAWSAVGGAVLALLAGVVSWADVAAVTHIVWNATLTFVALIVISLVLDELGFFEWSALHMVRLSRGNGIRLFLFTILLGALVSCFFANDGAALILTPIVLAQMRALKLPSLTVLPFVMASGFIADSTSIPLIISNLVNIVSADFFHISFSEYALTMMLPNLFSLSASITVLYFYYRKHIPAVYDTSLAHPPREAIKSMPMFKLSWYLLGLLFLGYLFGEAMGIPVSLIACFIAGLLIWTSHRFKVMSASRMMKEAPWSIVLFSIGMYVVIYGLKNAGLTSLLGHWVDSFAAHGLFAAAMGMGFLSAFLSSIMNNLPSVMIGALAIDTTHASGAIKEALIYANVIGCDLGPKMTPIGSLATLIWLHILSRKGVNVSWGYYFKTGILLTIPTLFLTLLGLYLSLSV</sequence>
<feature type="transmembrane region" description="Helical" evidence="8">
    <location>
        <begin position="93"/>
        <end position="126"/>
    </location>
</feature>
<dbReference type="Proteomes" id="UP001597180">
    <property type="component" value="Unassembled WGS sequence"/>
</dbReference>
<dbReference type="PANTHER" id="PTHR43302:SF5">
    <property type="entry name" value="TRANSPORTER ARSB-RELATED"/>
    <property type="match status" value="1"/>
</dbReference>
<proteinExistence type="inferred from homology"/>
<reference evidence="10" key="1">
    <citation type="journal article" date="2019" name="Int. J. Syst. Evol. Microbiol.">
        <title>The Global Catalogue of Microorganisms (GCM) 10K type strain sequencing project: providing services to taxonomists for standard genome sequencing and annotation.</title>
        <authorList>
            <consortium name="The Broad Institute Genomics Platform"/>
            <consortium name="The Broad Institute Genome Sequencing Center for Infectious Disease"/>
            <person name="Wu L."/>
            <person name="Ma J."/>
        </authorList>
    </citation>
    <scope>NUCLEOTIDE SEQUENCE [LARGE SCALE GENOMIC DNA]</scope>
    <source>
        <strain evidence="10">CCUG 53270</strain>
    </source>
</reference>
<keyword evidence="3" id="KW-1003">Cell membrane</keyword>
<name>A0ABW3UKU1_9BACL</name>
<keyword evidence="6 8" id="KW-1133">Transmembrane helix</keyword>
<dbReference type="InterPro" id="IPR000802">
    <property type="entry name" value="Arsenical_pump_ArsB"/>
</dbReference>
<comment type="function">
    <text evidence="8">Involved in arsenical resistance. Thought to form the channel of an arsenite pump.</text>
</comment>
<feature type="transmembrane region" description="Helical" evidence="8">
    <location>
        <begin position="404"/>
        <end position="428"/>
    </location>
</feature>
<feature type="transmembrane region" description="Helical" evidence="8">
    <location>
        <begin position="27"/>
        <end position="47"/>
    </location>
</feature>
<comment type="subcellular location">
    <subcellularLocation>
        <location evidence="1 8">Cell membrane</location>
        <topology evidence="1 8">Multi-pass membrane protein</topology>
    </subcellularLocation>
</comment>
<feature type="transmembrane region" description="Helical" evidence="8">
    <location>
        <begin position="249"/>
        <end position="269"/>
    </location>
</feature>
<feature type="transmembrane region" description="Helical" evidence="8">
    <location>
        <begin position="179"/>
        <end position="201"/>
    </location>
</feature>
<dbReference type="Pfam" id="PF02040">
    <property type="entry name" value="ArsB"/>
    <property type="match status" value="1"/>
</dbReference>
<keyword evidence="5 8" id="KW-0059">Arsenical resistance</keyword>
<protein>
    <recommendedName>
        <fullName evidence="8">Arsenical pump membrane protein</fullName>
    </recommendedName>
</protein>
<comment type="caution">
    <text evidence="9">The sequence shown here is derived from an EMBL/GenBank/DDBJ whole genome shotgun (WGS) entry which is preliminary data.</text>
</comment>
<evidence type="ECO:0000256" key="2">
    <source>
        <dbReference type="ARBA" id="ARBA00006433"/>
    </source>
</evidence>
<evidence type="ECO:0000256" key="8">
    <source>
        <dbReference type="RuleBase" id="RU004993"/>
    </source>
</evidence>
<evidence type="ECO:0000256" key="7">
    <source>
        <dbReference type="ARBA" id="ARBA00023136"/>
    </source>
</evidence>
<comment type="similarity">
    <text evidence="2 8">Belongs to the ArsB family.</text>
</comment>
<keyword evidence="8" id="KW-0813">Transport</keyword>
<organism evidence="9 10">
    <name type="scientific">Paenibacillus vulneris</name>
    <dbReference type="NCBI Taxonomy" id="1133364"/>
    <lineage>
        <taxon>Bacteria</taxon>
        <taxon>Bacillati</taxon>
        <taxon>Bacillota</taxon>
        <taxon>Bacilli</taxon>
        <taxon>Bacillales</taxon>
        <taxon>Paenibacillaceae</taxon>
        <taxon>Paenibacillus</taxon>
    </lineage>
</organism>
<evidence type="ECO:0000256" key="5">
    <source>
        <dbReference type="ARBA" id="ARBA00022849"/>
    </source>
</evidence>